<dbReference type="InterPro" id="IPR041698">
    <property type="entry name" value="Methyltransf_25"/>
</dbReference>
<evidence type="ECO:0000259" key="1">
    <source>
        <dbReference type="Pfam" id="PF13649"/>
    </source>
</evidence>
<feature type="domain" description="Methyltransferase" evidence="1">
    <location>
        <begin position="46"/>
        <end position="142"/>
    </location>
</feature>
<organism evidence="2 3">
    <name type="scientific">Kouleothrix aurantiaca</name>
    <dbReference type="NCBI Taxonomy" id="186479"/>
    <lineage>
        <taxon>Bacteria</taxon>
        <taxon>Bacillati</taxon>
        <taxon>Chloroflexota</taxon>
        <taxon>Chloroflexia</taxon>
        <taxon>Chloroflexales</taxon>
        <taxon>Roseiflexineae</taxon>
        <taxon>Roseiflexaceae</taxon>
        <taxon>Kouleothrix</taxon>
    </lineage>
</organism>
<dbReference type="PANTHER" id="PTHR43591:SF24">
    <property type="entry name" value="2-METHOXY-6-POLYPRENYL-1,4-BENZOQUINOL METHYLASE, MITOCHONDRIAL"/>
    <property type="match status" value="1"/>
</dbReference>
<dbReference type="SUPFAM" id="SSF53335">
    <property type="entry name" value="S-adenosyl-L-methionine-dependent methyltransferases"/>
    <property type="match status" value="1"/>
</dbReference>
<gene>
    <name evidence="2" type="ORF">SE17_02755</name>
</gene>
<protein>
    <recommendedName>
        <fullName evidence="1">Methyltransferase domain-containing protein</fullName>
    </recommendedName>
</protein>
<dbReference type="GO" id="GO:0008168">
    <property type="term" value="F:methyltransferase activity"/>
    <property type="evidence" value="ECO:0007669"/>
    <property type="project" value="TreeGrafter"/>
</dbReference>
<accession>A0A0P9DMB1</accession>
<dbReference type="Gene3D" id="3.40.50.150">
    <property type="entry name" value="Vaccinia Virus protein VP39"/>
    <property type="match status" value="1"/>
</dbReference>
<dbReference type="CDD" id="cd02440">
    <property type="entry name" value="AdoMet_MTases"/>
    <property type="match status" value="1"/>
</dbReference>
<dbReference type="InterPro" id="IPR029063">
    <property type="entry name" value="SAM-dependent_MTases_sf"/>
</dbReference>
<proteinExistence type="predicted"/>
<dbReference type="EMBL" id="LJCR01000034">
    <property type="protein sequence ID" value="KPV54598.1"/>
    <property type="molecule type" value="Genomic_DNA"/>
</dbReference>
<dbReference type="AlphaFoldDB" id="A0A0P9DMB1"/>
<reference evidence="2 3" key="1">
    <citation type="submission" date="2015-09" db="EMBL/GenBank/DDBJ databases">
        <title>Draft genome sequence of Kouleothrix aurantiaca JCM 19913.</title>
        <authorList>
            <person name="Hemp J."/>
        </authorList>
    </citation>
    <scope>NUCLEOTIDE SEQUENCE [LARGE SCALE GENOMIC DNA]</scope>
    <source>
        <strain evidence="2 3">COM-B</strain>
    </source>
</reference>
<dbReference type="Pfam" id="PF13649">
    <property type="entry name" value="Methyltransf_25"/>
    <property type="match status" value="1"/>
</dbReference>
<comment type="caution">
    <text evidence="2">The sequence shown here is derived from an EMBL/GenBank/DDBJ whole genome shotgun (WGS) entry which is preliminary data.</text>
</comment>
<dbReference type="PANTHER" id="PTHR43591">
    <property type="entry name" value="METHYLTRANSFERASE"/>
    <property type="match status" value="1"/>
</dbReference>
<name>A0A0P9DMB1_9CHLR</name>
<evidence type="ECO:0000313" key="3">
    <source>
        <dbReference type="Proteomes" id="UP000050509"/>
    </source>
</evidence>
<dbReference type="Proteomes" id="UP000050509">
    <property type="component" value="Unassembled WGS sequence"/>
</dbReference>
<sequence>MKILDATFGHPRGLLGRLGGMIMARPTIQRNAWTIRLLTIHPGDHILDVGCGPGALIHALAQHTPDGLVAGIDTSPVMLHQASRRNAGSIQHGRVHLQRASAMALPFADATFDIVLSANSVQLWPNQLAGVTEMRRVLKPGGQIAIILQPVWVKTSDEVKALGDNLQQLISSAGFRSTSCAFKEMKPIGSVCIVGQK</sequence>
<evidence type="ECO:0000313" key="2">
    <source>
        <dbReference type="EMBL" id="KPV54598.1"/>
    </source>
</evidence>
<keyword evidence="3" id="KW-1185">Reference proteome</keyword>